<dbReference type="PRINTS" id="PR00062">
    <property type="entry name" value="RIBOSOMALL20"/>
</dbReference>
<organism evidence="9 10">
    <name type="scientific">Petrotoga olearia DSM 13574</name>
    <dbReference type="NCBI Taxonomy" id="1122955"/>
    <lineage>
        <taxon>Bacteria</taxon>
        <taxon>Thermotogati</taxon>
        <taxon>Thermotogota</taxon>
        <taxon>Thermotogae</taxon>
        <taxon>Petrotogales</taxon>
        <taxon>Petrotogaceae</taxon>
        <taxon>Petrotoga</taxon>
    </lineage>
</organism>
<dbReference type="GO" id="GO:0006412">
    <property type="term" value="P:translation"/>
    <property type="evidence" value="ECO:0007669"/>
    <property type="project" value="InterPro"/>
</dbReference>
<dbReference type="GO" id="GO:0019843">
    <property type="term" value="F:rRNA binding"/>
    <property type="evidence" value="ECO:0007669"/>
    <property type="project" value="UniProtKB-UniRule"/>
</dbReference>
<dbReference type="RefSeq" id="WP_103066377.1">
    <property type="nucleotide sequence ID" value="NZ_AZRL01000004.1"/>
</dbReference>
<accession>A0A2K1P443</accession>
<dbReference type="EMBL" id="AZRL01000004">
    <property type="protein sequence ID" value="PNR97554.1"/>
    <property type="molecule type" value="Genomic_DNA"/>
</dbReference>
<evidence type="ECO:0000256" key="1">
    <source>
        <dbReference type="ARBA" id="ARBA00007698"/>
    </source>
</evidence>
<dbReference type="AlphaFoldDB" id="A0A2K1P443"/>
<evidence type="ECO:0000256" key="5">
    <source>
        <dbReference type="ARBA" id="ARBA00023274"/>
    </source>
</evidence>
<dbReference type="OrthoDB" id="9808966at2"/>
<dbReference type="GO" id="GO:0000027">
    <property type="term" value="P:ribosomal large subunit assembly"/>
    <property type="evidence" value="ECO:0007669"/>
    <property type="project" value="UniProtKB-UniRule"/>
</dbReference>
<evidence type="ECO:0000256" key="4">
    <source>
        <dbReference type="ARBA" id="ARBA00022980"/>
    </source>
</evidence>
<dbReference type="Pfam" id="PF00453">
    <property type="entry name" value="Ribosomal_L20"/>
    <property type="match status" value="1"/>
</dbReference>
<dbReference type="InterPro" id="IPR049946">
    <property type="entry name" value="RIBOSOMAL_L20_CS"/>
</dbReference>
<dbReference type="Proteomes" id="UP000236434">
    <property type="component" value="Unassembled WGS sequence"/>
</dbReference>
<comment type="caution">
    <text evidence="9">The sequence shown here is derived from an EMBL/GenBank/DDBJ whole genome shotgun (WGS) entry which is preliminary data.</text>
</comment>
<evidence type="ECO:0000256" key="8">
    <source>
        <dbReference type="RuleBase" id="RU000560"/>
    </source>
</evidence>
<dbReference type="Gene3D" id="6.10.160.10">
    <property type="match status" value="1"/>
</dbReference>
<dbReference type="HAMAP" id="MF_00382">
    <property type="entry name" value="Ribosomal_bL20"/>
    <property type="match status" value="1"/>
</dbReference>
<reference evidence="9 10" key="1">
    <citation type="submission" date="2013-12" db="EMBL/GenBank/DDBJ databases">
        <title>Comparative genomics of Petrotoga isolates.</title>
        <authorList>
            <person name="Nesbo C.L."/>
            <person name="Charchuk R."/>
            <person name="Chow K."/>
        </authorList>
    </citation>
    <scope>NUCLEOTIDE SEQUENCE [LARGE SCALE GENOMIC DNA]</scope>
    <source>
        <strain evidence="9 10">DSM 13574</strain>
    </source>
</reference>
<comment type="function">
    <text evidence="7 8">Binds directly to 23S ribosomal RNA and is necessary for the in vitro assembly process of the 50S ribosomal subunit. It is not involved in the protein synthesizing functions of that subunit.</text>
</comment>
<dbReference type="Gene3D" id="1.10.1900.20">
    <property type="entry name" value="Ribosomal protein L20"/>
    <property type="match status" value="1"/>
</dbReference>
<keyword evidence="4 7" id="KW-0689">Ribosomal protein</keyword>
<dbReference type="CDD" id="cd07026">
    <property type="entry name" value="Ribosomal_L20"/>
    <property type="match status" value="1"/>
</dbReference>
<name>A0A2K1P443_9BACT</name>
<comment type="similarity">
    <text evidence="1 7 8">Belongs to the bacterial ribosomal protein bL20 family.</text>
</comment>
<dbReference type="InterPro" id="IPR035566">
    <property type="entry name" value="Ribosomal_protein_bL20_C"/>
</dbReference>
<keyword evidence="3 7" id="KW-0694">RNA-binding</keyword>
<evidence type="ECO:0000313" key="10">
    <source>
        <dbReference type="Proteomes" id="UP000236434"/>
    </source>
</evidence>
<keyword evidence="2 7" id="KW-0699">rRNA-binding</keyword>
<dbReference type="NCBIfam" id="TIGR01032">
    <property type="entry name" value="rplT_bact"/>
    <property type="match status" value="1"/>
</dbReference>
<keyword evidence="5 7" id="KW-0687">Ribonucleoprotein</keyword>
<evidence type="ECO:0000256" key="2">
    <source>
        <dbReference type="ARBA" id="ARBA00022730"/>
    </source>
</evidence>
<sequence length="121" mass="13858">MRIKRSVGSHKKKKKYIKAAKGYSGAVGRRYSLAKQQYYKSGKYSYAGRKNKKRDYRNLWITRINAAARAQGLKYNELIHGLKLANVDINRKMLSELAVNDPDGFNEYVNIAKQSLAESVQ</sequence>
<dbReference type="PANTHER" id="PTHR10986">
    <property type="entry name" value="39S RIBOSOMAL PROTEIN L20"/>
    <property type="match status" value="1"/>
</dbReference>
<dbReference type="PROSITE" id="PS00937">
    <property type="entry name" value="RIBOSOMAL_L20"/>
    <property type="match status" value="1"/>
</dbReference>
<evidence type="ECO:0000313" key="9">
    <source>
        <dbReference type="EMBL" id="PNR97554.1"/>
    </source>
</evidence>
<dbReference type="GO" id="GO:1990904">
    <property type="term" value="C:ribonucleoprotein complex"/>
    <property type="evidence" value="ECO:0007669"/>
    <property type="project" value="UniProtKB-KW"/>
</dbReference>
<evidence type="ECO:0000256" key="3">
    <source>
        <dbReference type="ARBA" id="ARBA00022884"/>
    </source>
</evidence>
<dbReference type="GO" id="GO:0005840">
    <property type="term" value="C:ribosome"/>
    <property type="evidence" value="ECO:0007669"/>
    <property type="project" value="UniProtKB-KW"/>
</dbReference>
<dbReference type="InterPro" id="IPR005813">
    <property type="entry name" value="Ribosomal_bL20"/>
</dbReference>
<gene>
    <name evidence="7" type="primary">rplT</name>
    <name evidence="9" type="ORF">X929_01995</name>
</gene>
<evidence type="ECO:0000256" key="7">
    <source>
        <dbReference type="HAMAP-Rule" id="MF_00382"/>
    </source>
</evidence>
<dbReference type="GO" id="GO:0003735">
    <property type="term" value="F:structural constituent of ribosome"/>
    <property type="evidence" value="ECO:0007669"/>
    <property type="project" value="InterPro"/>
</dbReference>
<protein>
    <recommendedName>
        <fullName evidence="6 7">Large ribosomal subunit protein bL20</fullName>
    </recommendedName>
</protein>
<proteinExistence type="inferred from homology"/>
<dbReference type="FunFam" id="1.10.1900.20:FF:000001">
    <property type="entry name" value="50S ribosomal protein L20"/>
    <property type="match status" value="1"/>
</dbReference>
<evidence type="ECO:0000256" key="6">
    <source>
        <dbReference type="ARBA" id="ARBA00035172"/>
    </source>
</evidence>
<dbReference type="SUPFAM" id="SSF74731">
    <property type="entry name" value="Ribosomal protein L20"/>
    <property type="match status" value="1"/>
</dbReference>